<evidence type="ECO:0000313" key="12">
    <source>
        <dbReference type="Proteomes" id="UP000595708"/>
    </source>
</evidence>
<feature type="binding site" evidence="9">
    <location>
        <position position="71"/>
    </location>
    <ligand>
        <name>[4Fe-4S] cluster</name>
        <dbReference type="ChEBI" id="CHEBI:49883"/>
        <label>2</label>
        <note>4Fe-4S-S-AdoMet</note>
    </ligand>
</feature>
<keyword evidence="1 9" id="KW-0004">4Fe-4S</keyword>
<keyword evidence="2 9" id="KW-0963">Cytoplasm</keyword>
<comment type="function">
    <text evidence="9">Catalyzes the radical-mediated insertion of two sulfur atoms into the C-6 and C-8 positions of the octanoyl moiety bound to the lipoyl domains of lipoate-dependent enzymes, thereby converting the octanoylated domains into lipoylated derivatives.</text>
</comment>
<keyword evidence="12" id="KW-1185">Reference proteome</keyword>
<dbReference type="EMBL" id="AP023215">
    <property type="protein sequence ID" value="BCG49641.1"/>
    <property type="molecule type" value="Genomic_DNA"/>
</dbReference>
<dbReference type="UniPathway" id="UPA00538">
    <property type="reaction ID" value="UER00593"/>
</dbReference>
<dbReference type="Gene3D" id="3.20.20.70">
    <property type="entry name" value="Aldolase class I"/>
    <property type="match status" value="1"/>
</dbReference>
<evidence type="ECO:0000259" key="10">
    <source>
        <dbReference type="PROSITE" id="PS51918"/>
    </source>
</evidence>
<dbReference type="GO" id="GO:0046872">
    <property type="term" value="F:metal ion binding"/>
    <property type="evidence" value="ECO:0007669"/>
    <property type="project" value="UniProtKB-KW"/>
</dbReference>
<evidence type="ECO:0000313" key="11">
    <source>
        <dbReference type="EMBL" id="BCG49641.1"/>
    </source>
</evidence>
<comment type="cofactor">
    <cofactor evidence="9">
        <name>[4Fe-4S] cluster</name>
        <dbReference type="ChEBI" id="CHEBI:49883"/>
    </cofactor>
    <text evidence="9">Binds 2 [4Fe-4S] clusters per subunit. One cluster is coordinated with 3 cysteines and an exchangeable S-adenosyl-L-methionine.</text>
</comment>
<keyword evidence="5 9" id="KW-0479">Metal-binding</keyword>
<evidence type="ECO:0000256" key="1">
    <source>
        <dbReference type="ARBA" id="ARBA00022485"/>
    </source>
</evidence>
<dbReference type="SMART" id="SM00729">
    <property type="entry name" value="Elp3"/>
    <property type="match status" value="1"/>
</dbReference>
<evidence type="ECO:0000256" key="9">
    <source>
        <dbReference type="HAMAP-Rule" id="MF_00206"/>
    </source>
</evidence>
<keyword evidence="4 9" id="KW-0949">S-adenosyl-L-methionine</keyword>
<dbReference type="KEGG" id="parm:PADco_2210"/>
<feature type="binding site" evidence="9">
    <location>
        <position position="78"/>
    </location>
    <ligand>
        <name>[4Fe-4S] cluster</name>
        <dbReference type="ChEBI" id="CHEBI:49883"/>
        <label>2</label>
        <note>4Fe-4S-S-AdoMet</note>
    </ligand>
</feature>
<name>A0A7R6VZ12_9PROT</name>
<dbReference type="Proteomes" id="UP000595708">
    <property type="component" value="Chromosome"/>
</dbReference>
<dbReference type="SUPFAM" id="SSF102114">
    <property type="entry name" value="Radical SAM enzymes"/>
    <property type="match status" value="1"/>
</dbReference>
<evidence type="ECO:0000256" key="4">
    <source>
        <dbReference type="ARBA" id="ARBA00022691"/>
    </source>
</evidence>
<dbReference type="GO" id="GO:0016992">
    <property type="term" value="F:lipoate synthase activity"/>
    <property type="evidence" value="ECO:0007669"/>
    <property type="project" value="UniProtKB-UniRule"/>
</dbReference>
<comment type="subcellular location">
    <subcellularLocation>
        <location evidence="9">Cytoplasm</location>
    </subcellularLocation>
</comment>
<feature type="binding site" evidence="9">
    <location>
        <position position="56"/>
    </location>
    <ligand>
        <name>[4Fe-4S] cluster</name>
        <dbReference type="ChEBI" id="CHEBI:49883"/>
        <label>1</label>
    </ligand>
</feature>
<gene>
    <name evidence="9 11" type="primary">lipA</name>
    <name evidence="11" type="ORF">PADco_2210</name>
</gene>
<dbReference type="PIRSF" id="PIRSF005963">
    <property type="entry name" value="Lipoyl_synth"/>
    <property type="match status" value="1"/>
</dbReference>
<accession>A0A7R6VZ12</accession>
<proteinExistence type="inferred from homology"/>
<dbReference type="InterPro" id="IPR058240">
    <property type="entry name" value="rSAM_sf"/>
</dbReference>
<keyword evidence="7 9" id="KW-0411">Iron-sulfur</keyword>
<comment type="catalytic activity">
    <reaction evidence="8 9">
        <text>[[Fe-S] cluster scaffold protein carrying a second [4Fe-4S](2+) cluster] + N(6)-octanoyl-L-lysyl-[protein] + 2 oxidized [2Fe-2S]-[ferredoxin] + 2 S-adenosyl-L-methionine + 4 H(+) = [[Fe-S] cluster scaffold protein] + N(6)-[(R)-dihydrolipoyl]-L-lysyl-[protein] + 4 Fe(3+) + 2 hydrogen sulfide + 2 5'-deoxyadenosine + 2 L-methionine + 2 reduced [2Fe-2S]-[ferredoxin]</text>
        <dbReference type="Rhea" id="RHEA:16585"/>
        <dbReference type="Rhea" id="RHEA-COMP:9928"/>
        <dbReference type="Rhea" id="RHEA-COMP:10000"/>
        <dbReference type="Rhea" id="RHEA-COMP:10001"/>
        <dbReference type="Rhea" id="RHEA-COMP:10475"/>
        <dbReference type="Rhea" id="RHEA-COMP:14568"/>
        <dbReference type="Rhea" id="RHEA-COMP:14569"/>
        <dbReference type="ChEBI" id="CHEBI:15378"/>
        <dbReference type="ChEBI" id="CHEBI:17319"/>
        <dbReference type="ChEBI" id="CHEBI:29034"/>
        <dbReference type="ChEBI" id="CHEBI:29919"/>
        <dbReference type="ChEBI" id="CHEBI:33722"/>
        <dbReference type="ChEBI" id="CHEBI:33737"/>
        <dbReference type="ChEBI" id="CHEBI:33738"/>
        <dbReference type="ChEBI" id="CHEBI:57844"/>
        <dbReference type="ChEBI" id="CHEBI:59789"/>
        <dbReference type="ChEBI" id="CHEBI:78809"/>
        <dbReference type="ChEBI" id="CHEBI:83100"/>
        <dbReference type="EC" id="2.8.1.8"/>
    </reaction>
</comment>
<dbReference type="GO" id="GO:0051539">
    <property type="term" value="F:4 iron, 4 sulfur cluster binding"/>
    <property type="evidence" value="ECO:0007669"/>
    <property type="project" value="UniProtKB-UniRule"/>
</dbReference>
<dbReference type="InterPro" id="IPR007197">
    <property type="entry name" value="rSAM"/>
</dbReference>
<evidence type="ECO:0000256" key="7">
    <source>
        <dbReference type="ARBA" id="ARBA00023014"/>
    </source>
</evidence>
<dbReference type="GO" id="GO:0005737">
    <property type="term" value="C:cytoplasm"/>
    <property type="evidence" value="ECO:0007669"/>
    <property type="project" value="UniProtKB-SubCell"/>
</dbReference>
<dbReference type="FunFam" id="3.20.20.70:FF:000040">
    <property type="entry name" value="Lipoyl synthase"/>
    <property type="match status" value="1"/>
</dbReference>
<dbReference type="InterPro" id="IPR006638">
    <property type="entry name" value="Elp3/MiaA/NifB-like_rSAM"/>
</dbReference>
<keyword evidence="3 9" id="KW-0808">Transferase</keyword>
<feature type="binding site" evidence="9">
    <location>
        <position position="50"/>
    </location>
    <ligand>
        <name>[4Fe-4S] cluster</name>
        <dbReference type="ChEBI" id="CHEBI:49883"/>
        <label>1</label>
    </ligand>
</feature>
<feature type="domain" description="Radical SAM core" evidence="10">
    <location>
        <begin position="57"/>
        <end position="274"/>
    </location>
</feature>
<organism evidence="11 12">
    <name type="scientific">Candidatus Profftella armatura</name>
    <name type="common">Diaphorina cf. continua</name>
    <dbReference type="NCBI Taxonomy" id="2661583"/>
    <lineage>
        <taxon>Bacteria</taxon>
        <taxon>Pseudomonadati</taxon>
        <taxon>Pseudomonadota</taxon>
        <taxon>Betaproteobacteria</taxon>
        <taxon>Candidatus Profftella</taxon>
    </lineage>
</organism>
<sequence>MNLIKDKNIKILKKPSWIRVKAISNINHFNKTKNILRTNNLVTVCEEASCPNIGECFGRGIATFMIMGNICTRRCKFCNISHGRPTPLNAEEPQKIAHTIYKLKLNYVVITSVNRDDLHDGGSSHFVSCIKHIRKLSPEIKIEILIPDFRNKINYALNIFKKSLPDVINHNIETIPRLYKKVRPGSDYKNSLNLLKNFKKLYPNILTKSGIMVGLGENDEEILTVIHDIRNHNIDILTIGQYLMPSRLHLPVHRYLHPKFFEKFKKIAYKLGFKNVLVGSMIRSSYMADKQFF</sequence>
<comment type="pathway">
    <text evidence="9">Protein modification; protein lipoylation via endogenous pathway; protein N(6)-(lipoyl)lysine from octanoyl-[acyl-carrier-protein]: step 2/2.</text>
</comment>
<feature type="binding site" evidence="9">
    <location>
        <position position="75"/>
    </location>
    <ligand>
        <name>[4Fe-4S] cluster</name>
        <dbReference type="ChEBI" id="CHEBI:49883"/>
        <label>2</label>
        <note>4Fe-4S-S-AdoMet</note>
    </ligand>
</feature>
<evidence type="ECO:0000256" key="8">
    <source>
        <dbReference type="ARBA" id="ARBA00047326"/>
    </source>
</evidence>
<dbReference type="HAMAP" id="MF_00206">
    <property type="entry name" value="Lipoyl_synth"/>
    <property type="match status" value="1"/>
</dbReference>
<dbReference type="PANTHER" id="PTHR10949">
    <property type="entry name" value="LIPOYL SYNTHASE"/>
    <property type="match status" value="1"/>
</dbReference>
<protein>
    <recommendedName>
        <fullName evidence="9">Lipoyl synthase</fullName>
        <ecNumber evidence="9">2.8.1.8</ecNumber>
    </recommendedName>
    <alternativeName>
        <fullName evidence="9">Lip-syn</fullName>
        <shortName evidence="9">LS</shortName>
    </alternativeName>
    <alternativeName>
        <fullName evidence="9">Lipoate synthase</fullName>
    </alternativeName>
    <alternativeName>
        <fullName evidence="9">Lipoic acid synthase</fullName>
    </alternativeName>
    <alternativeName>
        <fullName evidence="9">Sulfur insertion protein LipA</fullName>
    </alternativeName>
</protein>
<evidence type="ECO:0000256" key="5">
    <source>
        <dbReference type="ARBA" id="ARBA00022723"/>
    </source>
</evidence>
<dbReference type="AlphaFoldDB" id="A0A7R6VZ12"/>
<dbReference type="NCBIfam" id="NF009544">
    <property type="entry name" value="PRK12928.1"/>
    <property type="match status" value="1"/>
</dbReference>
<comment type="similarity">
    <text evidence="9">Belongs to the radical SAM superfamily. Lipoyl synthase family.</text>
</comment>
<dbReference type="EC" id="2.8.1.8" evidence="9"/>
<dbReference type="NCBIfam" id="TIGR00510">
    <property type="entry name" value="lipA"/>
    <property type="match status" value="1"/>
</dbReference>
<dbReference type="RefSeq" id="WP_201329637.1">
    <property type="nucleotide sequence ID" value="NZ_AP023215.1"/>
</dbReference>
<dbReference type="PROSITE" id="PS51918">
    <property type="entry name" value="RADICAL_SAM"/>
    <property type="match status" value="1"/>
</dbReference>
<dbReference type="SFLD" id="SFLDG01058">
    <property type="entry name" value="lipoyl_synthase_like"/>
    <property type="match status" value="1"/>
</dbReference>
<dbReference type="PANTHER" id="PTHR10949:SF0">
    <property type="entry name" value="LIPOYL SYNTHASE, MITOCHONDRIAL"/>
    <property type="match status" value="1"/>
</dbReference>
<keyword evidence="6 9" id="KW-0408">Iron</keyword>
<feature type="binding site" evidence="9">
    <location>
        <position position="45"/>
    </location>
    <ligand>
        <name>[4Fe-4S] cluster</name>
        <dbReference type="ChEBI" id="CHEBI:49883"/>
        <label>1</label>
    </ligand>
</feature>
<dbReference type="InterPro" id="IPR003698">
    <property type="entry name" value="Lipoyl_synth"/>
</dbReference>
<dbReference type="NCBIfam" id="NF004019">
    <property type="entry name" value="PRK05481.1"/>
    <property type="match status" value="1"/>
</dbReference>
<reference evidence="11 12" key="1">
    <citation type="journal article" date="2020" name="Genome Biol. Evol.">
        <title>Comparative Genomics Underlines Multiple Roles of Profftella, an Obligate Symbiont of Psyllids: Providing Toxins, Vitamins, and Carotenoids.</title>
        <authorList>
            <person name="Nakabachi A."/>
            <person name="Piel J."/>
            <person name="Malenovsky I."/>
            <person name="Hirose Y."/>
        </authorList>
    </citation>
    <scope>NUCLEOTIDE SEQUENCE [LARGE SCALE GENOMIC DNA]</scope>
    <source>
        <strain evidence="11 12">Dco</strain>
    </source>
</reference>
<dbReference type="CDD" id="cd01335">
    <property type="entry name" value="Radical_SAM"/>
    <property type="match status" value="1"/>
</dbReference>
<dbReference type="SFLD" id="SFLDF00271">
    <property type="entry name" value="lipoyl_synthase"/>
    <property type="match status" value="1"/>
</dbReference>
<evidence type="ECO:0000256" key="6">
    <source>
        <dbReference type="ARBA" id="ARBA00023004"/>
    </source>
</evidence>
<dbReference type="GO" id="GO:0009249">
    <property type="term" value="P:protein lipoylation"/>
    <property type="evidence" value="ECO:0007669"/>
    <property type="project" value="UniProtKB-UniRule"/>
</dbReference>
<feature type="binding site" evidence="9">
    <location>
        <position position="285"/>
    </location>
    <ligand>
        <name>[4Fe-4S] cluster</name>
        <dbReference type="ChEBI" id="CHEBI:49883"/>
        <label>1</label>
    </ligand>
</feature>
<evidence type="ECO:0000256" key="3">
    <source>
        <dbReference type="ARBA" id="ARBA00022679"/>
    </source>
</evidence>
<dbReference type="SFLD" id="SFLDS00029">
    <property type="entry name" value="Radical_SAM"/>
    <property type="match status" value="1"/>
</dbReference>
<evidence type="ECO:0000256" key="2">
    <source>
        <dbReference type="ARBA" id="ARBA00022490"/>
    </source>
</evidence>
<dbReference type="Pfam" id="PF04055">
    <property type="entry name" value="Radical_SAM"/>
    <property type="match status" value="1"/>
</dbReference>
<dbReference type="InterPro" id="IPR013785">
    <property type="entry name" value="Aldolase_TIM"/>
</dbReference>